<accession>A0A1Y3BHP9</accession>
<proteinExistence type="predicted"/>
<dbReference type="SUPFAM" id="SSF51905">
    <property type="entry name" value="FAD/NAD(P)-binding domain"/>
    <property type="match status" value="1"/>
</dbReference>
<evidence type="ECO:0000313" key="1">
    <source>
        <dbReference type="EMBL" id="OTF80461.1"/>
    </source>
</evidence>
<dbReference type="InterPro" id="IPR036188">
    <property type="entry name" value="FAD/NAD-bd_sf"/>
</dbReference>
<name>A0A1Y3BHP9_EURMA</name>
<protein>
    <recommendedName>
        <fullName evidence="3">FAD dependent oxidoreductase domain-containing protein</fullName>
    </recommendedName>
</protein>
<evidence type="ECO:0008006" key="3">
    <source>
        <dbReference type="Google" id="ProtNLM"/>
    </source>
</evidence>
<dbReference type="Proteomes" id="UP000194236">
    <property type="component" value="Unassembled WGS sequence"/>
</dbReference>
<sequence>MSTLNYLFASSLIHYDKFFIELNRFFRIRLAHSFVAEHCFDVVVVGGGIVGSATARQLLLK</sequence>
<comment type="caution">
    <text evidence="1">The sequence shown here is derived from an EMBL/GenBank/DDBJ whole genome shotgun (WGS) entry which is preliminary data.</text>
</comment>
<reference evidence="1 2" key="1">
    <citation type="submission" date="2017-03" db="EMBL/GenBank/DDBJ databases">
        <title>Genome Survey of Euroglyphus maynei.</title>
        <authorList>
            <person name="Arlian L.G."/>
            <person name="Morgan M.S."/>
            <person name="Rider S.D."/>
        </authorList>
    </citation>
    <scope>NUCLEOTIDE SEQUENCE [LARGE SCALE GENOMIC DNA]</scope>
    <source>
        <strain evidence="1">Arlian Lab</strain>
        <tissue evidence="1">Whole body</tissue>
    </source>
</reference>
<organism evidence="1 2">
    <name type="scientific">Euroglyphus maynei</name>
    <name type="common">Mayne's house dust mite</name>
    <dbReference type="NCBI Taxonomy" id="6958"/>
    <lineage>
        <taxon>Eukaryota</taxon>
        <taxon>Metazoa</taxon>
        <taxon>Ecdysozoa</taxon>
        <taxon>Arthropoda</taxon>
        <taxon>Chelicerata</taxon>
        <taxon>Arachnida</taxon>
        <taxon>Acari</taxon>
        <taxon>Acariformes</taxon>
        <taxon>Sarcoptiformes</taxon>
        <taxon>Astigmata</taxon>
        <taxon>Psoroptidia</taxon>
        <taxon>Analgoidea</taxon>
        <taxon>Pyroglyphidae</taxon>
        <taxon>Pyroglyphinae</taxon>
        <taxon>Euroglyphus</taxon>
    </lineage>
</organism>
<keyword evidence="2" id="KW-1185">Reference proteome</keyword>
<dbReference type="EMBL" id="MUJZ01018102">
    <property type="protein sequence ID" value="OTF80461.1"/>
    <property type="molecule type" value="Genomic_DNA"/>
</dbReference>
<evidence type="ECO:0000313" key="2">
    <source>
        <dbReference type="Proteomes" id="UP000194236"/>
    </source>
</evidence>
<dbReference type="AlphaFoldDB" id="A0A1Y3BHP9"/>
<dbReference type="Gene3D" id="3.50.50.60">
    <property type="entry name" value="FAD/NAD(P)-binding domain"/>
    <property type="match status" value="1"/>
</dbReference>
<gene>
    <name evidence="1" type="ORF">BLA29_013713</name>
</gene>